<proteinExistence type="predicted"/>
<gene>
    <name evidence="1" type="ORF">RPERSI_LOCUS35932</name>
</gene>
<name>A0ACA9SX37_9GLOM</name>
<organism evidence="1 2">
    <name type="scientific">Racocetra persica</name>
    <dbReference type="NCBI Taxonomy" id="160502"/>
    <lineage>
        <taxon>Eukaryota</taxon>
        <taxon>Fungi</taxon>
        <taxon>Fungi incertae sedis</taxon>
        <taxon>Mucoromycota</taxon>
        <taxon>Glomeromycotina</taxon>
        <taxon>Glomeromycetes</taxon>
        <taxon>Diversisporales</taxon>
        <taxon>Gigasporaceae</taxon>
        <taxon>Racocetra</taxon>
    </lineage>
</organism>
<dbReference type="EMBL" id="CAJVQC010169137">
    <property type="protein sequence ID" value="CAG8850119.1"/>
    <property type="molecule type" value="Genomic_DNA"/>
</dbReference>
<dbReference type="Proteomes" id="UP000789920">
    <property type="component" value="Unassembled WGS sequence"/>
</dbReference>
<feature type="non-terminal residue" evidence="1">
    <location>
        <position position="1"/>
    </location>
</feature>
<reference evidence="1" key="1">
    <citation type="submission" date="2021-06" db="EMBL/GenBank/DDBJ databases">
        <authorList>
            <person name="Kallberg Y."/>
            <person name="Tangrot J."/>
            <person name="Rosling A."/>
        </authorList>
    </citation>
    <scope>NUCLEOTIDE SEQUENCE</scope>
    <source>
        <strain evidence="1">MA461A</strain>
    </source>
</reference>
<feature type="non-terminal residue" evidence="1">
    <location>
        <position position="116"/>
    </location>
</feature>
<protein>
    <submittedName>
        <fullName evidence="1">33101_t:CDS:1</fullName>
    </submittedName>
</protein>
<sequence>PVSDMSSDDLSYNTTVINGIEESGQSVNFDNIFSSFGTAVLSTYIMLTGDSASLSLWALRDNFVLIILMVAFSFLTMIYLLNLFIGILGKIINETNHEESFLIHKAKVLAEIEMFY</sequence>
<accession>A0ACA9SX37</accession>
<comment type="caution">
    <text evidence="1">The sequence shown here is derived from an EMBL/GenBank/DDBJ whole genome shotgun (WGS) entry which is preliminary data.</text>
</comment>
<evidence type="ECO:0000313" key="2">
    <source>
        <dbReference type="Proteomes" id="UP000789920"/>
    </source>
</evidence>
<evidence type="ECO:0000313" key="1">
    <source>
        <dbReference type="EMBL" id="CAG8850119.1"/>
    </source>
</evidence>
<keyword evidence="2" id="KW-1185">Reference proteome</keyword>